<protein>
    <submittedName>
        <fullName evidence="1">Enoyl-CoA hydratase</fullName>
    </submittedName>
</protein>
<proteinExistence type="predicted"/>
<dbReference type="CDD" id="cd06558">
    <property type="entry name" value="crotonase-like"/>
    <property type="match status" value="1"/>
</dbReference>
<reference evidence="1 2" key="1">
    <citation type="submission" date="2017-12" db="EMBL/GenBank/DDBJ databases">
        <title>Phylogenetic diversity of female urinary microbiome.</title>
        <authorList>
            <person name="Thomas-White K."/>
            <person name="Wolfe A.J."/>
        </authorList>
    </citation>
    <scope>NUCLEOTIDE SEQUENCE [LARGE SCALE GENOMIC DNA]</scope>
    <source>
        <strain evidence="1 2">UMB0038</strain>
    </source>
</reference>
<organism evidence="1 2">
    <name type="scientific">Micrococcus luteus</name>
    <name type="common">Micrococcus lysodeikticus</name>
    <dbReference type="NCBI Taxonomy" id="1270"/>
    <lineage>
        <taxon>Bacteria</taxon>
        <taxon>Bacillati</taxon>
        <taxon>Actinomycetota</taxon>
        <taxon>Actinomycetes</taxon>
        <taxon>Micrococcales</taxon>
        <taxon>Micrococcaceae</taxon>
        <taxon>Micrococcus</taxon>
    </lineage>
</organism>
<dbReference type="EMBL" id="PKJT01000004">
    <property type="protein sequence ID" value="PKZ82256.1"/>
    <property type="molecule type" value="Genomic_DNA"/>
</dbReference>
<dbReference type="AlphaFoldDB" id="A0AAX0VL69"/>
<dbReference type="PANTHER" id="PTHR43459:SF1">
    <property type="entry name" value="EG:BACN32G11.4 PROTEIN"/>
    <property type="match status" value="1"/>
</dbReference>
<dbReference type="RefSeq" id="WP_069941762.1">
    <property type="nucleotide sequence ID" value="NZ_JASOUZ010000017.1"/>
</dbReference>
<evidence type="ECO:0000313" key="2">
    <source>
        <dbReference type="Proteomes" id="UP000234847"/>
    </source>
</evidence>
<dbReference type="Proteomes" id="UP000234847">
    <property type="component" value="Unassembled WGS sequence"/>
</dbReference>
<dbReference type="InterPro" id="IPR001753">
    <property type="entry name" value="Enoyl-CoA_hydra/iso"/>
</dbReference>
<evidence type="ECO:0000313" key="1">
    <source>
        <dbReference type="EMBL" id="PKZ82256.1"/>
    </source>
</evidence>
<gene>
    <name evidence="1" type="ORF">CYJ95_06405</name>
</gene>
<accession>A0AAX0VL69</accession>
<dbReference type="PANTHER" id="PTHR43459">
    <property type="entry name" value="ENOYL-COA HYDRATASE"/>
    <property type="match status" value="1"/>
</dbReference>
<sequence>MTGTRVATERHDTALVLTLDGPDRLNAVTPTAMEALHTALGEAGRDPAIRAVILTGRGRAFCAGADLRDDLDPEAAMRAANRVVETIRAVDVPVIAAVNGPAVGYGAALAAAADLAVAADDAYLLLPFTGIGLVPDGGSSVTIARAVGRALAAEMALTGRRLGAEEARAAGLFSRVVPGPDLAGVAHALADAVAERPRRAVALAKAALNAADAEVVGRALEREARDQVELIRSAEFAQRSAAFRR</sequence>
<dbReference type="InterPro" id="IPR029045">
    <property type="entry name" value="ClpP/crotonase-like_dom_sf"/>
</dbReference>
<dbReference type="Pfam" id="PF00378">
    <property type="entry name" value="ECH_1"/>
    <property type="match status" value="1"/>
</dbReference>
<name>A0AAX0VL69_MICLU</name>
<dbReference type="Gene3D" id="3.90.226.10">
    <property type="entry name" value="2-enoyl-CoA Hydratase, Chain A, domain 1"/>
    <property type="match status" value="1"/>
</dbReference>
<dbReference type="SUPFAM" id="SSF52096">
    <property type="entry name" value="ClpP/crotonase"/>
    <property type="match status" value="1"/>
</dbReference>
<dbReference type="GO" id="GO:0003824">
    <property type="term" value="F:catalytic activity"/>
    <property type="evidence" value="ECO:0007669"/>
    <property type="project" value="UniProtKB-ARBA"/>
</dbReference>
<comment type="caution">
    <text evidence="1">The sequence shown here is derived from an EMBL/GenBank/DDBJ whole genome shotgun (WGS) entry which is preliminary data.</text>
</comment>